<feature type="compositionally biased region" description="Low complexity" evidence="1">
    <location>
        <begin position="394"/>
        <end position="409"/>
    </location>
</feature>
<feature type="region of interest" description="Disordered" evidence="1">
    <location>
        <begin position="388"/>
        <end position="442"/>
    </location>
</feature>
<protein>
    <submittedName>
        <fullName evidence="3">Uncharacterized protein</fullName>
    </submittedName>
</protein>
<keyword evidence="2" id="KW-0732">Signal</keyword>
<dbReference type="Proteomes" id="UP000054279">
    <property type="component" value="Unassembled WGS sequence"/>
</dbReference>
<feature type="signal peptide" evidence="2">
    <location>
        <begin position="1"/>
        <end position="29"/>
    </location>
</feature>
<evidence type="ECO:0000313" key="4">
    <source>
        <dbReference type="Proteomes" id="UP000054279"/>
    </source>
</evidence>
<feature type="compositionally biased region" description="Low complexity" evidence="1">
    <location>
        <begin position="232"/>
        <end position="243"/>
    </location>
</feature>
<sequence>MDSAIPCIVVFVAAAACVVLNSQEALVAADLIHRRRCATAASEMSRLRLDWQRWVAPLTLLQTLERRNTVLDRHWGQDVRPIEADVRSSFDAQQLKQHFLMHYAPWLPAISLFATATAISPTFSSSQHRYSRDRFPHIACTTPFLNHILSPRLITPPRRPNLRKPDLLFPDDVTLLTHDAKRIAQSADGGRLGLSANGMYSFAPSNVPSTANLSPEDLNLIVYGMRYVQMKSSSPSVPAQSPAHRPPPSLALPWGPPQALRSPTDPSPALSLPPIQLASRHRRRYGRTHPPAQRDAQICEQSVCVLVKARRMGDRVQNYQSRNTPRLPHSLRSARNRNHYETLISVTHSLLTVCYAIPIKKPPTKQRPQSGAGVTGNKAAHRVLELSNRFEGATSESRNNSTSSMSGSGRRQDSTHPLVIPSLAPHRPPSLHPRHSTSTSPKYLLSSSIIPNTAPFPRPRPDLRNVRRRRLRIRALPFLETADKMGGISSIGAEAKADGRYYVNDLVDDDAFIQFSFRKLGQYIVGEESVIPAVGWTDIKSCRLAHGKVAIS</sequence>
<keyword evidence="4" id="KW-1185">Reference proteome</keyword>
<evidence type="ECO:0000256" key="1">
    <source>
        <dbReference type="SAM" id="MobiDB-lite"/>
    </source>
</evidence>
<dbReference type="HOGENOM" id="CLU_493610_0_0_1"/>
<dbReference type="EMBL" id="KN837239">
    <property type="protein sequence ID" value="KIJ31650.1"/>
    <property type="molecule type" value="Genomic_DNA"/>
</dbReference>
<feature type="chain" id="PRO_5002205152" evidence="2">
    <location>
        <begin position="30"/>
        <end position="552"/>
    </location>
</feature>
<organism evidence="3 4">
    <name type="scientific">Sphaerobolus stellatus (strain SS14)</name>
    <dbReference type="NCBI Taxonomy" id="990650"/>
    <lineage>
        <taxon>Eukaryota</taxon>
        <taxon>Fungi</taxon>
        <taxon>Dikarya</taxon>
        <taxon>Basidiomycota</taxon>
        <taxon>Agaricomycotina</taxon>
        <taxon>Agaricomycetes</taxon>
        <taxon>Phallomycetidae</taxon>
        <taxon>Geastrales</taxon>
        <taxon>Sphaerobolaceae</taxon>
        <taxon>Sphaerobolus</taxon>
    </lineage>
</organism>
<reference evidence="3 4" key="1">
    <citation type="submission" date="2014-06" db="EMBL/GenBank/DDBJ databases">
        <title>Evolutionary Origins and Diversification of the Mycorrhizal Mutualists.</title>
        <authorList>
            <consortium name="DOE Joint Genome Institute"/>
            <consortium name="Mycorrhizal Genomics Consortium"/>
            <person name="Kohler A."/>
            <person name="Kuo A."/>
            <person name="Nagy L.G."/>
            <person name="Floudas D."/>
            <person name="Copeland A."/>
            <person name="Barry K.W."/>
            <person name="Cichocki N."/>
            <person name="Veneault-Fourrey C."/>
            <person name="LaButti K."/>
            <person name="Lindquist E.A."/>
            <person name="Lipzen A."/>
            <person name="Lundell T."/>
            <person name="Morin E."/>
            <person name="Murat C."/>
            <person name="Riley R."/>
            <person name="Ohm R."/>
            <person name="Sun H."/>
            <person name="Tunlid A."/>
            <person name="Henrissat B."/>
            <person name="Grigoriev I.V."/>
            <person name="Hibbett D.S."/>
            <person name="Martin F."/>
        </authorList>
    </citation>
    <scope>NUCLEOTIDE SEQUENCE [LARGE SCALE GENOMIC DNA]</scope>
    <source>
        <strain evidence="3 4">SS14</strain>
    </source>
</reference>
<accession>A0A0C9V2C3</accession>
<feature type="region of interest" description="Disordered" evidence="1">
    <location>
        <begin position="232"/>
        <end position="273"/>
    </location>
</feature>
<gene>
    <name evidence="3" type="ORF">M422DRAFT_266680</name>
</gene>
<feature type="compositionally biased region" description="Pro residues" evidence="1">
    <location>
        <begin position="244"/>
        <end position="256"/>
    </location>
</feature>
<dbReference type="AlphaFoldDB" id="A0A0C9V2C3"/>
<evidence type="ECO:0000256" key="2">
    <source>
        <dbReference type="SAM" id="SignalP"/>
    </source>
</evidence>
<evidence type="ECO:0000313" key="3">
    <source>
        <dbReference type="EMBL" id="KIJ31650.1"/>
    </source>
</evidence>
<proteinExistence type="predicted"/>
<name>A0A0C9V2C3_SPHS4</name>